<accession>A0A0C2GYY9</accession>
<gene>
    <name evidence="1" type="ORF">ANCDUO_05334</name>
</gene>
<sequence length="84" mass="9299">MYGPEECEAVLGSSKMLNKPIQYSFLSAWIGDGVGVSCYRQPKQIWSAAVNASRIRPLKKGITCQYLGMFPQFPCPCMQALGHL</sequence>
<dbReference type="Proteomes" id="UP000054047">
    <property type="component" value="Unassembled WGS sequence"/>
</dbReference>
<reference evidence="1 2" key="1">
    <citation type="submission" date="2013-12" db="EMBL/GenBank/DDBJ databases">
        <title>Draft genome of the parsitic nematode Ancylostoma duodenale.</title>
        <authorList>
            <person name="Mitreva M."/>
        </authorList>
    </citation>
    <scope>NUCLEOTIDE SEQUENCE [LARGE SCALE GENOMIC DNA]</scope>
    <source>
        <strain evidence="1 2">Zhejiang</strain>
    </source>
</reference>
<dbReference type="OrthoDB" id="5784482at2759"/>
<dbReference type="EMBL" id="KN728111">
    <property type="protein sequence ID" value="KIH64359.1"/>
    <property type="molecule type" value="Genomic_DNA"/>
</dbReference>
<evidence type="ECO:0000313" key="1">
    <source>
        <dbReference type="EMBL" id="KIH64359.1"/>
    </source>
</evidence>
<protein>
    <submittedName>
        <fullName evidence="1">Uncharacterized protein</fullName>
    </submittedName>
</protein>
<proteinExistence type="predicted"/>
<evidence type="ECO:0000313" key="2">
    <source>
        <dbReference type="Proteomes" id="UP000054047"/>
    </source>
</evidence>
<organism evidence="1 2">
    <name type="scientific">Ancylostoma duodenale</name>
    <dbReference type="NCBI Taxonomy" id="51022"/>
    <lineage>
        <taxon>Eukaryota</taxon>
        <taxon>Metazoa</taxon>
        <taxon>Ecdysozoa</taxon>
        <taxon>Nematoda</taxon>
        <taxon>Chromadorea</taxon>
        <taxon>Rhabditida</taxon>
        <taxon>Rhabditina</taxon>
        <taxon>Rhabditomorpha</taxon>
        <taxon>Strongyloidea</taxon>
        <taxon>Ancylostomatidae</taxon>
        <taxon>Ancylostomatinae</taxon>
        <taxon>Ancylostoma</taxon>
    </lineage>
</organism>
<name>A0A0C2GYY9_9BILA</name>
<dbReference type="AlphaFoldDB" id="A0A0C2GYY9"/>
<keyword evidence="2" id="KW-1185">Reference proteome</keyword>